<sequence>MTSKNSPLPYRDGVPPSYLILPCDEEHPKGRWPNLLSFLQHRFPHIDPELLRQRLAKGDLMNNNGEPLSEDAAFIAGMKIWYYREVPDERPVPFQEDIIYEDDLIVIADKPHWLSTIPSGRHLKETLLIRLRNRLQLPDLVPAHRLDRETAGLVLLCKQPQHRGAYQTMFQQRQVKKTYRAVAGINPELKLPRIHRSLMVKGDYFFTMKEEKGEPNSETAITLLTRQGDRALYEMKPHTGRQHQLRLHLSAMGIGIENDPWYPNVQPEADHDDYNTPLQLLAYTLEFTDPVTGEDRFFKSNRQLTIPHPAT</sequence>
<reference evidence="2" key="1">
    <citation type="submission" date="2017-02" db="EMBL/GenBank/DDBJ databases">
        <title>Draft Genome Sequence of the Salt Water Bacterium Oceanospirillum linum ATCC 11336.</title>
        <authorList>
            <person name="Trachtenberg A.M."/>
            <person name="Carney J.G."/>
            <person name="Linnane J.D."/>
            <person name="Rheaume B.A."/>
            <person name="Pitts N.L."/>
            <person name="Mykles D.L."/>
            <person name="Maclea K.S."/>
        </authorList>
    </citation>
    <scope>NUCLEOTIDE SEQUENCE [LARGE SCALE GENOMIC DNA]</scope>
    <source>
        <strain evidence="2">ATCC 11336</strain>
    </source>
</reference>
<evidence type="ECO:0000313" key="2">
    <source>
        <dbReference type="EMBL" id="OOV87090.1"/>
    </source>
</evidence>
<keyword evidence="3" id="KW-1185">Reference proteome</keyword>
<dbReference type="AlphaFoldDB" id="A0A1T1HBF4"/>
<dbReference type="GO" id="GO:0000455">
    <property type="term" value="P:enzyme-directed rRNA pseudouridine synthesis"/>
    <property type="evidence" value="ECO:0007669"/>
    <property type="project" value="TreeGrafter"/>
</dbReference>
<dbReference type="Proteomes" id="UP000190064">
    <property type="component" value="Unassembled WGS sequence"/>
</dbReference>
<protein>
    <submittedName>
        <fullName evidence="2">Pseudouridine synthase</fullName>
    </submittedName>
</protein>
<dbReference type="Gene3D" id="3.30.2350.10">
    <property type="entry name" value="Pseudouridine synthase"/>
    <property type="match status" value="1"/>
</dbReference>
<gene>
    <name evidence="2" type="ORF">BTA35_0208785</name>
</gene>
<dbReference type="InterPro" id="IPR006145">
    <property type="entry name" value="PsdUridine_synth_RsuA/RluA"/>
</dbReference>
<evidence type="ECO:0000259" key="1">
    <source>
        <dbReference type="Pfam" id="PF00849"/>
    </source>
</evidence>
<dbReference type="InterPro" id="IPR020103">
    <property type="entry name" value="PsdUridine_synth_cat_dom_sf"/>
</dbReference>
<accession>A0A1T1HBF4</accession>
<organism evidence="2 3">
    <name type="scientific">Oceanospirillum linum</name>
    <dbReference type="NCBI Taxonomy" id="966"/>
    <lineage>
        <taxon>Bacteria</taxon>
        <taxon>Pseudomonadati</taxon>
        <taxon>Pseudomonadota</taxon>
        <taxon>Gammaproteobacteria</taxon>
        <taxon>Oceanospirillales</taxon>
        <taxon>Oceanospirillaceae</taxon>
        <taxon>Oceanospirillum</taxon>
    </lineage>
</organism>
<dbReference type="InterPro" id="IPR006224">
    <property type="entry name" value="PsdUridine_synth_RluA-like_CS"/>
</dbReference>
<dbReference type="GO" id="GO:0003723">
    <property type="term" value="F:RNA binding"/>
    <property type="evidence" value="ECO:0007669"/>
    <property type="project" value="InterPro"/>
</dbReference>
<dbReference type="EMBL" id="MTSD02000003">
    <property type="protein sequence ID" value="OOV87090.1"/>
    <property type="molecule type" value="Genomic_DNA"/>
</dbReference>
<proteinExistence type="predicted"/>
<dbReference type="PANTHER" id="PTHR21600:SF84">
    <property type="entry name" value="PSEUDOURIDINE SYNTHASE RSUA_RLUA-LIKE DOMAIN-CONTAINING PROTEIN"/>
    <property type="match status" value="1"/>
</dbReference>
<dbReference type="PROSITE" id="PS01129">
    <property type="entry name" value="PSI_RLU"/>
    <property type="match status" value="1"/>
</dbReference>
<dbReference type="GO" id="GO:0009982">
    <property type="term" value="F:pseudouridine synthase activity"/>
    <property type="evidence" value="ECO:0007669"/>
    <property type="project" value="InterPro"/>
</dbReference>
<dbReference type="STRING" id="966.BTA35_0208785"/>
<dbReference type="InterPro" id="IPR050188">
    <property type="entry name" value="RluA_PseudoU_synthase"/>
</dbReference>
<dbReference type="SUPFAM" id="SSF55120">
    <property type="entry name" value="Pseudouridine synthase"/>
    <property type="match status" value="1"/>
</dbReference>
<feature type="domain" description="Pseudouridine synthase RsuA/RluA-like" evidence="1">
    <location>
        <begin position="106"/>
        <end position="251"/>
    </location>
</feature>
<dbReference type="GO" id="GO:0140098">
    <property type="term" value="F:catalytic activity, acting on RNA"/>
    <property type="evidence" value="ECO:0007669"/>
    <property type="project" value="UniProtKB-ARBA"/>
</dbReference>
<comment type="caution">
    <text evidence="2">The sequence shown here is derived from an EMBL/GenBank/DDBJ whole genome shotgun (WGS) entry which is preliminary data.</text>
</comment>
<dbReference type="RefSeq" id="WP_078319442.1">
    <property type="nucleotide sequence ID" value="NZ_FXTS01000003.1"/>
</dbReference>
<evidence type="ECO:0000313" key="3">
    <source>
        <dbReference type="Proteomes" id="UP000190064"/>
    </source>
</evidence>
<name>A0A1T1HBF4_OCELI</name>
<dbReference type="PANTHER" id="PTHR21600">
    <property type="entry name" value="MITOCHONDRIAL RNA PSEUDOURIDINE SYNTHASE"/>
    <property type="match status" value="1"/>
</dbReference>
<dbReference type="Pfam" id="PF00849">
    <property type="entry name" value="PseudoU_synth_2"/>
    <property type="match status" value="1"/>
</dbReference>